<feature type="compositionally biased region" description="Basic and acidic residues" evidence="1">
    <location>
        <begin position="1"/>
        <end position="11"/>
    </location>
</feature>
<accession>A0ABV5NUR2</accession>
<feature type="compositionally biased region" description="Basic and acidic residues" evidence="1">
    <location>
        <begin position="27"/>
        <end position="45"/>
    </location>
</feature>
<evidence type="ECO:0000313" key="2">
    <source>
        <dbReference type="EMBL" id="MFB9474071.1"/>
    </source>
</evidence>
<dbReference type="RefSeq" id="WP_364380612.1">
    <property type="nucleotide sequence ID" value="NZ_JBHMCF010000037.1"/>
</dbReference>
<feature type="region of interest" description="Disordered" evidence="1">
    <location>
        <begin position="1"/>
        <end position="45"/>
    </location>
</feature>
<dbReference type="EMBL" id="JBHMCF010000037">
    <property type="protein sequence ID" value="MFB9474071.1"/>
    <property type="molecule type" value="Genomic_DNA"/>
</dbReference>
<keyword evidence="3" id="KW-1185">Reference proteome</keyword>
<evidence type="ECO:0000313" key="3">
    <source>
        <dbReference type="Proteomes" id="UP001589568"/>
    </source>
</evidence>
<organism evidence="2 3">
    <name type="scientific">Nonomuraea salmonea</name>
    <dbReference type="NCBI Taxonomy" id="46181"/>
    <lineage>
        <taxon>Bacteria</taxon>
        <taxon>Bacillati</taxon>
        <taxon>Actinomycetota</taxon>
        <taxon>Actinomycetes</taxon>
        <taxon>Streptosporangiales</taxon>
        <taxon>Streptosporangiaceae</taxon>
        <taxon>Nonomuraea</taxon>
    </lineage>
</organism>
<gene>
    <name evidence="2" type="ORF">ACFFR3_31630</name>
</gene>
<evidence type="ECO:0000256" key="1">
    <source>
        <dbReference type="SAM" id="MobiDB-lite"/>
    </source>
</evidence>
<protein>
    <submittedName>
        <fullName evidence="2">Uncharacterized protein</fullName>
    </submittedName>
</protein>
<sequence>MTSVPDPREFIRSSTSVDAPAVTSDNAAERDWYPRDRGPHRPDNT</sequence>
<reference evidence="2 3" key="1">
    <citation type="submission" date="2024-09" db="EMBL/GenBank/DDBJ databases">
        <authorList>
            <person name="Sun Q."/>
            <person name="Mori K."/>
        </authorList>
    </citation>
    <scope>NUCLEOTIDE SEQUENCE [LARGE SCALE GENOMIC DNA]</scope>
    <source>
        <strain evidence="2 3">JCM 3324</strain>
    </source>
</reference>
<proteinExistence type="predicted"/>
<name>A0ABV5NUR2_9ACTN</name>
<dbReference type="Proteomes" id="UP001589568">
    <property type="component" value="Unassembled WGS sequence"/>
</dbReference>
<comment type="caution">
    <text evidence="2">The sequence shown here is derived from an EMBL/GenBank/DDBJ whole genome shotgun (WGS) entry which is preliminary data.</text>
</comment>